<comment type="caution">
    <text evidence="1">The sequence shown here is derived from an EMBL/GenBank/DDBJ whole genome shotgun (WGS) entry which is preliminary data.</text>
</comment>
<dbReference type="Proteomes" id="UP000807504">
    <property type="component" value="Unassembled WGS sequence"/>
</dbReference>
<reference evidence="1" key="1">
    <citation type="journal article" date="2020" name="bioRxiv">
        <title>Chromosome-level reference genome of the European wasp spider Argiope bruennichi: a resource for studies on range expansion and evolutionary adaptation.</title>
        <authorList>
            <person name="Sheffer M.M."/>
            <person name="Hoppe A."/>
            <person name="Krehenwinkel H."/>
            <person name="Uhl G."/>
            <person name="Kuss A.W."/>
            <person name="Jensen L."/>
            <person name="Jensen C."/>
            <person name="Gillespie R.G."/>
            <person name="Hoff K.J."/>
            <person name="Prost S."/>
        </authorList>
    </citation>
    <scope>NUCLEOTIDE SEQUENCE</scope>
</reference>
<organism evidence="1 2">
    <name type="scientific">Argiope bruennichi</name>
    <name type="common">Wasp spider</name>
    <name type="synonym">Aranea bruennichi</name>
    <dbReference type="NCBI Taxonomy" id="94029"/>
    <lineage>
        <taxon>Eukaryota</taxon>
        <taxon>Metazoa</taxon>
        <taxon>Ecdysozoa</taxon>
        <taxon>Arthropoda</taxon>
        <taxon>Chelicerata</taxon>
        <taxon>Arachnida</taxon>
        <taxon>Araneae</taxon>
        <taxon>Araneomorphae</taxon>
        <taxon>Entelegynae</taxon>
        <taxon>Araneoidea</taxon>
        <taxon>Araneidae</taxon>
        <taxon>Argiope</taxon>
    </lineage>
</organism>
<protein>
    <submittedName>
        <fullName evidence="1">Uncharacterized protein</fullName>
    </submittedName>
</protein>
<evidence type="ECO:0000313" key="2">
    <source>
        <dbReference type="Proteomes" id="UP000807504"/>
    </source>
</evidence>
<name>A0A8T0EIE0_ARGBR</name>
<evidence type="ECO:0000313" key="1">
    <source>
        <dbReference type="EMBL" id="KAF8771444.1"/>
    </source>
</evidence>
<dbReference type="EMBL" id="JABXBU010002228">
    <property type="protein sequence ID" value="KAF8771444.1"/>
    <property type="molecule type" value="Genomic_DNA"/>
</dbReference>
<accession>A0A8T0EIE0</accession>
<sequence length="105" mass="11842">MKFSGDTQYLISSEKDNLTTPVELRTYKEKYEYQLRKYRTYVLIYANASPELRSLIADTLDGATAGGNTNLVQPPISTEDQQEANLGEIRIPSYQQAIGCKETSK</sequence>
<gene>
    <name evidence="1" type="ORF">HNY73_018867</name>
</gene>
<dbReference type="AlphaFoldDB" id="A0A8T0EIE0"/>
<reference evidence="1" key="2">
    <citation type="submission" date="2020-06" db="EMBL/GenBank/DDBJ databases">
        <authorList>
            <person name="Sheffer M."/>
        </authorList>
    </citation>
    <scope>NUCLEOTIDE SEQUENCE</scope>
</reference>
<keyword evidence="2" id="KW-1185">Reference proteome</keyword>
<proteinExistence type="predicted"/>